<gene>
    <name evidence="5" type="primary">rpmC</name>
    <name evidence="7" type="ORF">DNU06_00685</name>
</gene>
<dbReference type="Pfam" id="PF00831">
    <property type="entry name" value="Ribosomal_L29"/>
    <property type="match status" value="1"/>
</dbReference>
<dbReference type="Proteomes" id="UP000249248">
    <property type="component" value="Unassembled WGS sequence"/>
</dbReference>
<dbReference type="GO" id="GO:1990904">
    <property type="term" value="C:ribonucleoprotein complex"/>
    <property type="evidence" value="ECO:0007669"/>
    <property type="project" value="UniProtKB-KW"/>
</dbReference>
<keyword evidence="8" id="KW-1185">Reference proteome</keyword>
<dbReference type="HAMAP" id="MF_00374">
    <property type="entry name" value="Ribosomal_uL29"/>
    <property type="match status" value="1"/>
</dbReference>
<evidence type="ECO:0000256" key="2">
    <source>
        <dbReference type="ARBA" id="ARBA00022980"/>
    </source>
</evidence>
<accession>A0A2W1NFW8</accession>
<comment type="caution">
    <text evidence="7">The sequence shown here is derived from an EMBL/GenBank/DDBJ whole genome shotgun (WGS) entry which is preliminary data.</text>
</comment>
<organism evidence="7 8">
    <name type="scientific">Putridiphycobacter roseus</name>
    <dbReference type="NCBI Taxonomy" id="2219161"/>
    <lineage>
        <taxon>Bacteria</taxon>
        <taxon>Pseudomonadati</taxon>
        <taxon>Bacteroidota</taxon>
        <taxon>Flavobacteriia</taxon>
        <taxon>Flavobacteriales</taxon>
        <taxon>Crocinitomicaceae</taxon>
        <taxon>Putridiphycobacter</taxon>
    </lineage>
</organism>
<dbReference type="GO" id="GO:0005840">
    <property type="term" value="C:ribosome"/>
    <property type="evidence" value="ECO:0007669"/>
    <property type="project" value="UniProtKB-KW"/>
</dbReference>
<dbReference type="InterPro" id="IPR036049">
    <property type="entry name" value="Ribosomal_uL29_sf"/>
</dbReference>
<name>A0A2W1NFW8_9FLAO</name>
<dbReference type="GO" id="GO:0006412">
    <property type="term" value="P:translation"/>
    <property type="evidence" value="ECO:0007669"/>
    <property type="project" value="UniProtKB-UniRule"/>
</dbReference>
<sequence>MASVELKDLSVNDLIERIEELEVKQEKLILSHKVTQLENPLQIRSGRKELARLKTQLRKRELEA</sequence>
<evidence type="ECO:0000313" key="7">
    <source>
        <dbReference type="EMBL" id="PZE18385.1"/>
    </source>
</evidence>
<dbReference type="AlphaFoldDB" id="A0A2W1NFW8"/>
<dbReference type="OrthoDB" id="5296761at2"/>
<dbReference type="InterPro" id="IPR001854">
    <property type="entry name" value="Ribosomal_uL29"/>
</dbReference>
<dbReference type="NCBIfam" id="TIGR00012">
    <property type="entry name" value="L29"/>
    <property type="match status" value="1"/>
</dbReference>
<dbReference type="SUPFAM" id="SSF46561">
    <property type="entry name" value="Ribosomal protein L29 (L29p)"/>
    <property type="match status" value="1"/>
</dbReference>
<keyword evidence="6" id="KW-0175">Coiled coil</keyword>
<evidence type="ECO:0000256" key="1">
    <source>
        <dbReference type="ARBA" id="ARBA00009254"/>
    </source>
</evidence>
<keyword evidence="3 5" id="KW-0687">Ribonucleoprotein</keyword>
<dbReference type="Gene3D" id="1.10.287.310">
    <property type="match status" value="1"/>
</dbReference>
<proteinExistence type="inferred from homology"/>
<dbReference type="EMBL" id="QKSB01000001">
    <property type="protein sequence ID" value="PZE18385.1"/>
    <property type="molecule type" value="Genomic_DNA"/>
</dbReference>
<evidence type="ECO:0000256" key="6">
    <source>
        <dbReference type="SAM" id="Coils"/>
    </source>
</evidence>
<evidence type="ECO:0000256" key="4">
    <source>
        <dbReference type="ARBA" id="ARBA00035204"/>
    </source>
</evidence>
<evidence type="ECO:0000256" key="5">
    <source>
        <dbReference type="HAMAP-Rule" id="MF_00374"/>
    </source>
</evidence>
<comment type="similarity">
    <text evidence="1 5">Belongs to the universal ribosomal protein uL29 family.</text>
</comment>
<dbReference type="RefSeq" id="WP_111061285.1">
    <property type="nucleotide sequence ID" value="NZ_JBHUCU010000007.1"/>
</dbReference>
<dbReference type="GO" id="GO:0003735">
    <property type="term" value="F:structural constituent of ribosome"/>
    <property type="evidence" value="ECO:0007669"/>
    <property type="project" value="InterPro"/>
</dbReference>
<feature type="coiled-coil region" evidence="6">
    <location>
        <begin position="11"/>
        <end position="63"/>
    </location>
</feature>
<reference evidence="7 8" key="1">
    <citation type="submission" date="2018-06" db="EMBL/GenBank/DDBJ databases">
        <title>The draft genome sequence of Crocinitomix sp. SM1701.</title>
        <authorList>
            <person name="Zhang X."/>
        </authorList>
    </citation>
    <scope>NUCLEOTIDE SEQUENCE [LARGE SCALE GENOMIC DNA]</scope>
    <source>
        <strain evidence="7 8">SM1701</strain>
    </source>
</reference>
<protein>
    <recommendedName>
        <fullName evidence="4 5">Large ribosomal subunit protein uL29</fullName>
    </recommendedName>
</protein>
<evidence type="ECO:0000256" key="3">
    <source>
        <dbReference type="ARBA" id="ARBA00023274"/>
    </source>
</evidence>
<keyword evidence="2 5" id="KW-0689">Ribosomal protein</keyword>
<evidence type="ECO:0000313" key="8">
    <source>
        <dbReference type="Proteomes" id="UP000249248"/>
    </source>
</evidence>